<reference evidence="12 13" key="1">
    <citation type="journal article" date="2014" name="PLoS Genet.">
        <title>The Genome of Spironucleus salmonicida Highlights a Fish Pathogen Adapted to Fluctuating Environments.</title>
        <authorList>
            <person name="Xu F."/>
            <person name="Jerlstrom-Hultqvist J."/>
            <person name="Einarsson E."/>
            <person name="Astvaldsson A."/>
            <person name="Svard S.G."/>
            <person name="Andersson J.O."/>
        </authorList>
    </citation>
    <scope>NUCLEOTIDE SEQUENCE</scope>
    <source>
        <strain evidence="13">ATCC 50377</strain>
    </source>
</reference>
<evidence type="ECO:0000256" key="10">
    <source>
        <dbReference type="SAM" id="MobiDB-lite"/>
    </source>
</evidence>
<sequence length="113" mass="12810">MATTRGKNHSRSKTKYNRKHDTAKLMPDQVLERLTPEQLEAIENKAPDPFLPGEGKNYCIFCDQHFISDHNLQQHMKGSGHKLRMKCVRDGGFTPNDAMKAACVSKDLGLKKK</sequence>
<keyword evidence="3" id="KW-0963">Cytoplasm</keyword>
<dbReference type="SUPFAM" id="SSF57667">
    <property type="entry name" value="beta-beta-alpha zinc fingers"/>
    <property type="match status" value="1"/>
</dbReference>
<evidence type="ECO:0000256" key="1">
    <source>
        <dbReference type="ARBA" id="ARBA00004123"/>
    </source>
</evidence>
<feature type="region of interest" description="Disordered" evidence="10">
    <location>
        <begin position="1"/>
        <end position="24"/>
    </location>
</feature>
<evidence type="ECO:0000256" key="8">
    <source>
        <dbReference type="ARBA" id="ARBA00023242"/>
    </source>
</evidence>
<dbReference type="Pfam" id="PF12171">
    <property type="entry name" value="zf-C2H2_jaz"/>
    <property type="match status" value="1"/>
</dbReference>
<keyword evidence="14" id="KW-1185">Reference proteome</keyword>
<dbReference type="InterPro" id="IPR013087">
    <property type="entry name" value="Znf_C2H2_type"/>
</dbReference>
<dbReference type="InterPro" id="IPR036236">
    <property type="entry name" value="Znf_C2H2_sf"/>
</dbReference>
<proteinExistence type="inferred from homology"/>
<keyword evidence="7" id="KW-0862">Zinc</keyword>
<dbReference type="InterPro" id="IPR022755">
    <property type="entry name" value="Znf_C2H2_jaz"/>
</dbReference>
<dbReference type="Proteomes" id="UP000018208">
    <property type="component" value="Unassembled WGS sequence"/>
</dbReference>
<dbReference type="InterPro" id="IPR051879">
    <property type="entry name" value="C2H2-ZF_Maturation_Protein"/>
</dbReference>
<dbReference type="EMBL" id="AUWU02000005">
    <property type="protein sequence ID" value="KAH0573347.1"/>
    <property type="molecule type" value="Genomic_DNA"/>
</dbReference>
<keyword evidence="5" id="KW-0479">Metal-binding</keyword>
<name>V6LK65_9EUKA</name>
<comment type="subcellular location">
    <subcellularLocation>
        <location evidence="2">Cytoplasm</location>
    </subcellularLocation>
    <subcellularLocation>
        <location evidence="1">Nucleus</location>
    </subcellularLocation>
</comment>
<feature type="compositionally biased region" description="Basic residues" evidence="10">
    <location>
        <begin position="1"/>
        <end position="18"/>
    </location>
</feature>
<evidence type="ECO:0000313" key="13">
    <source>
        <dbReference type="EMBL" id="KAH0573347.1"/>
    </source>
</evidence>
<evidence type="ECO:0000313" key="14">
    <source>
        <dbReference type="Proteomes" id="UP000018208"/>
    </source>
</evidence>
<keyword evidence="4" id="KW-0690">Ribosome biogenesis</keyword>
<evidence type="ECO:0000256" key="3">
    <source>
        <dbReference type="ARBA" id="ARBA00022490"/>
    </source>
</evidence>
<dbReference type="PROSITE" id="PS00028">
    <property type="entry name" value="ZINC_FINGER_C2H2_1"/>
    <property type="match status" value="1"/>
</dbReference>
<reference evidence="13" key="2">
    <citation type="submission" date="2020-12" db="EMBL/GenBank/DDBJ databases">
        <title>New Spironucleus salmonicida genome in near-complete chromosomes.</title>
        <authorList>
            <person name="Xu F."/>
            <person name="Kurt Z."/>
            <person name="Jimenez-Gonzalez A."/>
            <person name="Astvaldsson A."/>
            <person name="Andersson J.O."/>
            <person name="Svard S.G."/>
        </authorList>
    </citation>
    <scope>NUCLEOTIDE SEQUENCE</scope>
    <source>
        <strain evidence="13">ATCC 50377</strain>
    </source>
</reference>
<dbReference type="PANTHER" id="PTHR46095">
    <property type="entry name" value="ZINC FINGER PROTEIN 593"/>
    <property type="match status" value="1"/>
</dbReference>
<evidence type="ECO:0000256" key="2">
    <source>
        <dbReference type="ARBA" id="ARBA00004496"/>
    </source>
</evidence>
<comment type="similarity">
    <text evidence="9">Belongs to the ZNF593/BUD20 C2H2-type zinc-finger protein family.</text>
</comment>
<evidence type="ECO:0000256" key="5">
    <source>
        <dbReference type="ARBA" id="ARBA00022723"/>
    </source>
</evidence>
<evidence type="ECO:0000256" key="9">
    <source>
        <dbReference type="ARBA" id="ARBA00038064"/>
    </source>
</evidence>
<dbReference type="EMBL" id="KI546101">
    <property type="protein sequence ID" value="EST45015.1"/>
    <property type="molecule type" value="Genomic_DNA"/>
</dbReference>
<dbReference type="AlphaFoldDB" id="V6LK65"/>
<gene>
    <name evidence="12" type="ORF">SS50377_15034</name>
    <name evidence="13" type="ORF">SS50377_25467</name>
</gene>
<evidence type="ECO:0000313" key="12">
    <source>
        <dbReference type="EMBL" id="EST45015.1"/>
    </source>
</evidence>
<dbReference type="PANTHER" id="PTHR46095:SF1">
    <property type="entry name" value="ZINC FINGER PROTEIN 593"/>
    <property type="match status" value="1"/>
</dbReference>
<feature type="domain" description="C2H2-type" evidence="11">
    <location>
        <begin position="59"/>
        <end position="81"/>
    </location>
</feature>
<dbReference type="GO" id="GO:0042254">
    <property type="term" value="P:ribosome biogenesis"/>
    <property type="evidence" value="ECO:0007669"/>
    <property type="project" value="UniProtKB-KW"/>
</dbReference>
<dbReference type="Gene3D" id="3.30.160.60">
    <property type="entry name" value="Classic Zinc Finger"/>
    <property type="match status" value="1"/>
</dbReference>
<organism evidence="12">
    <name type="scientific">Spironucleus salmonicida</name>
    <dbReference type="NCBI Taxonomy" id="348837"/>
    <lineage>
        <taxon>Eukaryota</taxon>
        <taxon>Metamonada</taxon>
        <taxon>Diplomonadida</taxon>
        <taxon>Hexamitidae</taxon>
        <taxon>Hexamitinae</taxon>
        <taxon>Spironucleus</taxon>
    </lineage>
</organism>
<dbReference type="VEuPathDB" id="GiardiaDB:SS50377_25467"/>
<evidence type="ECO:0000256" key="6">
    <source>
        <dbReference type="ARBA" id="ARBA00022771"/>
    </source>
</evidence>
<protein>
    <submittedName>
        <fullName evidence="12">Zinc finger domain-containing protein</fullName>
    </submittedName>
</protein>
<dbReference type="GO" id="GO:0008270">
    <property type="term" value="F:zinc ion binding"/>
    <property type="evidence" value="ECO:0007669"/>
    <property type="project" value="UniProtKB-KW"/>
</dbReference>
<keyword evidence="8" id="KW-0539">Nucleus</keyword>
<accession>V6LK65</accession>
<keyword evidence="6" id="KW-0863">Zinc-finger</keyword>
<dbReference type="GO" id="GO:0005634">
    <property type="term" value="C:nucleus"/>
    <property type="evidence" value="ECO:0007669"/>
    <property type="project" value="UniProtKB-SubCell"/>
</dbReference>
<dbReference type="GO" id="GO:0005737">
    <property type="term" value="C:cytoplasm"/>
    <property type="evidence" value="ECO:0007669"/>
    <property type="project" value="UniProtKB-SubCell"/>
</dbReference>
<dbReference type="OrthoDB" id="24683at2759"/>
<evidence type="ECO:0000259" key="11">
    <source>
        <dbReference type="PROSITE" id="PS00028"/>
    </source>
</evidence>
<evidence type="ECO:0000256" key="4">
    <source>
        <dbReference type="ARBA" id="ARBA00022517"/>
    </source>
</evidence>
<evidence type="ECO:0000256" key="7">
    <source>
        <dbReference type="ARBA" id="ARBA00022833"/>
    </source>
</evidence>